<dbReference type="NCBIfam" id="NF000801">
    <property type="entry name" value="PRK00055.1-3"/>
    <property type="match status" value="1"/>
</dbReference>
<feature type="domain" description="Metallo-beta-lactamase" evidence="9">
    <location>
        <begin position="20"/>
        <end position="200"/>
    </location>
</feature>
<dbReference type="AlphaFoldDB" id="A0A9D9NCU1"/>
<dbReference type="GO" id="GO:0042781">
    <property type="term" value="F:3'-tRNA processing endoribonuclease activity"/>
    <property type="evidence" value="ECO:0007669"/>
    <property type="project" value="UniProtKB-UniRule"/>
</dbReference>
<feature type="binding site" evidence="8">
    <location>
        <position position="64"/>
    </location>
    <ligand>
        <name>Zn(2+)</name>
        <dbReference type="ChEBI" id="CHEBI:29105"/>
        <label>1</label>
        <note>catalytic</note>
    </ligand>
</feature>
<comment type="function">
    <text evidence="8">Zinc phosphodiesterase, which displays some tRNA 3'-processing endonuclease activity. Probably involved in tRNA maturation, by removing a 3'-trailer from precursor tRNA.</text>
</comment>
<reference evidence="10" key="2">
    <citation type="journal article" date="2021" name="PeerJ">
        <title>Extensive microbial diversity within the chicken gut microbiome revealed by metagenomics and culture.</title>
        <authorList>
            <person name="Gilroy R."/>
            <person name="Ravi A."/>
            <person name="Getino M."/>
            <person name="Pursley I."/>
            <person name="Horton D.L."/>
            <person name="Alikhan N.F."/>
            <person name="Baker D."/>
            <person name="Gharbi K."/>
            <person name="Hall N."/>
            <person name="Watson M."/>
            <person name="Adriaenssens E.M."/>
            <person name="Foster-Nyarko E."/>
            <person name="Jarju S."/>
            <person name="Secka A."/>
            <person name="Antonio M."/>
            <person name="Oren A."/>
            <person name="Chaudhuri R.R."/>
            <person name="La Ragione R."/>
            <person name="Hildebrand F."/>
            <person name="Pallen M.J."/>
        </authorList>
    </citation>
    <scope>NUCLEOTIDE SEQUENCE</scope>
    <source>
        <strain evidence="10">14700</strain>
    </source>
</reference>
<organism evidence="10 11">
    <name type="scientific">Candidatus Ornithospirochaeta stercoravium</name>
    <dbReference type="NCBI Taxonomy" id="2840897"/>
    <lineage>
        <taxon>Bacteria</taxon>
        <taxon>Pseudomonadati</taxon>
        <taxon>Spirochaetota</taxon>
        <taxon>Spirochaetia</taxon>
        <taxon>Spirochaetales</taxon>
        <taxon>Spirochaetaceae</taxon>
        <taxon>Spirochaetaceae incertae sedis</taxon>
        <taxon>Candidatus Ornithospirochaeta</taxon>
    </lineage>
</organism>
<evidence type="ECO:0000256" key="7">
    <source>
        <dbReference type="ARBA" id="ARBA00022833"/>
    </source>
</evidence>
<dbReference type="InterPro" id="IPR013471">
    <property type="entry name" value="RNase_Z/BN"/>
</dbReference>
<dbReference type="SUPFAM" id="SSF56281">
    <property type="entry name" value="Metallo-hydrolase/oxidoreductase"/>
    <property type="match status" value="1"/>
</dbReference>
<feature type="binding site" evidence="8">
    <location>
        <position position="268"/>
    </location>
    <ligand>
        <name>Zn(2+)</name>
        <dbReference type="ChEBI" id="CHEBI:29105"/>
        <label>2</label>
        <note>catalytic</note>
    </ligand>
</feature>
<feature type="binding site" evidence="8">
    <location>
        <position position="67"/>
    </location>
    <ligand>
        <name>Zn(2+)</name>
        <dbReference type="ChEBI" id="CHEBI:29105"/>
        <label>2</label>
        <note>catalytic</note>
    </ligand>
</feature>
<evidence type="ECO:0000313" key="10">
    <source>
        <dbReference type="EMBL" id="MBO8468709.1"/>
    </source>
</evidence>
<dbReference type="GO" id="GO:0008270">
    <property type="term" value="F:zinc ion binding"/>
    <property type="evidence" value="ECO:0007669"/>
    <property type="project" value="UniProtKB-UniRule"/>
</dbReference>
<gene>
    <name evidence="8" type="primary">rnz</name>
    <name evidence="10" type="ORF">IAA72_02860</name>
</gene>
<evidence type="ECO:0000256" key="8">
    <source>
        <dbReference type="HAMAP-Rule" id="MF_01818"/>
    </source>
</evidence>
<dbReference type="CDD" id="cd07717">
    <property type="entry name" value="RNaseZ_ZiPD-like_MBL-fold"/>
    <property type="match status" value="1"/>
</dbReference>
<feature type="binding site" evidence="8">
    <location>
        <position position="139"/>
    </location>
    <ligand>
        <name>Zn(2+)</name>
        <dbReference type="ChEBI" id="CHEBI:29105"/>
        <label>1</label>
        <note>catalytic</note>
    </ligand>
</feature>
<dbReference type="EC" id="3.1.26.11" evidence="8"/>
<evidence type="ECO:0000256" key="4">
    <source>
        <dbReference type="ARBA" id="ARBA00022723"/>
    </source>
</evidence>
<dbReference type="InterPro" id="IPR036866">
    <property type="entry name" value="RibonucZ/Hydroxyglut_hydro"/>
</dbReference>
<comment type="subunit">
    <text evidence="1 8">Homodimer.</text>
</comment>
<comment type="catalytic activity">
    <reaction evidence="8">
        <text>Endonucleolytic cleavage of RNA, removing extra 3' nucleotides from tRNA precursor, generating 3' termini of tRNAs. A 3'-hydroxy group is left at the tRNA terminus and a 5'-phosphoryl group is left at the trailer molecule.</text>
        <dbReference type="EC" id="3.1.26.11"/>
    </reaction>
</comment>
<dbReference type="Gene3D" id="3.60.15.10">
    <property type="entry name" value="Ribonuclease Z/Hydroxyacylglutathione hydrolase-like"/>
    <property type="match status" value="1"/>
</dbReference>
<dbReference type="InterPro" id="IPR001279">
    <property type="entry name" value="Metallo-B-lactamas"/>
</dbReference>
<dbReference type="PANTHER" id="PTHR46018">
    <property type="entry name" value="ZINC PHOSPHODIESTERASE ELAC PROTEIN 1"/>
    <property type="match status" value="1"/>
</dbReference>
<dbReference type="HAMAP" id="MF_01818">
    <property type="entry name" value="RNase_Z_BN"/>
    <property type="match status" value="1"/>
</dbReference>
<accession>A0A9D9NCU1</accession>
<evidence type="ECO:0000256" key="3">
    <source>
        <dbReference type="ARBA" id="ARBA00022722"/>
    </source>
</evidence>
<dbReference type="EMBL" id="JADIMF010000046">
    <property type="protein sequence ID" value="MBO8468709.1"/>
    <property type="molecule type" value="Genomic_DNA"/>
</dbReference>
<protein>
    <recommendedName>
        <fullName evidence="8">Ribonuclease Z</fullName>
        <shortName evidence="8">RNase Z</shortName>
        <ecNumber evidence="8">3.1.26.11</ecNumber>
    </recommendedName>
    <alternativeName>
        <fullName evidence="8">tRNA 3 endonuclease</fullName>
    </alternativeName>
    <alternativeName>
        <fullName evidence="8">tRNase Z</fullName>
    </alternativeName>
</protein>
<name>A0A9D9NCU1_9SPIO</name>
<keyword evidence="7 8" id="KW-0862">Zinc</keyword>
<comment type="cofactor">
    <cofactor evidence="8">
        <name>Zn(2+)</name>
        <dbReference type="ChEBI" id="CHEBI:29105"/>
    </cofactor>
    <text evidence="8">Binds 2 Zn(2+) ions.</text>
</comment>
<keyword evidence="3 8" id="KW-0540">Nuclease</keyword>
<feature type="binding site" evidence="8">
    <location>
        <position position="210"/>
    </location>
    <ligand>
        <name>Zn(2+)</name>
        <dbReference type="ChEBI" id="CHEBI:29105"/>
        <label>2</label>
        <note>catalytic</note>
    </ligand>
</feature>
<dbReference type="SMART" id="SM00849">
    <property type="entry name" value="Lactamase_B"/>
    <property type="match status" value="1"/>
</dbReference>
<evidence type="ECO:0000259" key="9">
    <source>
        <dbReference type="SMART" id="SM00849"/>
    </source>
</evidence>
<keyword evidence="2 8" id="KW-0819">tRNA processing</keyword>
<keyword evidence="5 8" id="KW-0255">Endonuclease</keyword>
<feature type="active site" description="Proton acceptor" evidence="8">
    <location>
        <position position="66"/>
    </location>
</feature>
<sequence length="307" mass="34887">MNLEAFSLGTSGMMPLPGRFLTSVLVRRDGDLFLFDSGEGTQVSMKMLNLRWKKISAIFISHMHADHVTGLPGMLMLSSQVDRTEPLYIIGPQKLAEYIESQRRILDMYINYEIKVIPVETGVVFSGDGFSVQAFPLIHTKPCYGYSLVEERRKGEFFPDKAVELGIPKGKLWGRLQGGESITLDDGRVITSDMVMGPSRDGRKISYVTDSLYFENIADYVHDSDILFCEGMFEDALRDTAREKKHMTAKEAAMIARDSYSRKLCLQHYSPRYADKELKILEREAKAVFPDTVLTRDRMVFNIPLKD</sequence>
<evidence type="ECO:0000256" key="2">
    <source>
        <dbReference type="ARBA" id="ARBA00022694"/>
    </source>
</evidence>
<keyword evidence="6 8" id="KW-0378">Hydrolase</keyword>
<evidence type="ECO:0000256" key="6">
    <source>
        <dbReference type="ARBA" id="ARBA00022801"/>
    </source>
</evidence>
<dbReference type="Proteomes" id="UP000810292">
    <property type="component" value="Unassembled WGS sequence"/>
</dbReference>
<keyword evidence="4 8" id="KW-0479">Metal-binding</keyword>
<reference evidence="10" key="1">
    <citation type="submission" date="2020-10" db="EMBL/GenBank/DDBJ databases">
        <authorList>
            <person name="Gilroy R."/>
        </authorList>
    </citation>
    <scope>NUCLEOTIDE SEQUENCE</scope>
    <source>
        <strain evidence="10">14700</strain>
    </source>
</reference>
<dbReference type="Pfam" id="PF23023">
    <property type="entry name" value="Anti-Pycsar_Apyc1"/>
    <property type="match status" value="1"/>
</dbReference>
<comment type="caution">
    <text evidence="10">The sequence shown here is derived from an EMBL/GenBank/DDBJ whole genome shotgun (WGS) entry which is preliminary data.</text>
</comment>
<feature type="binding site" evidence="8">
    <location>
        <position position="210"/>
    </location>
    <ligand>
        <name>Zn(2+)</name>
        <dbReference type="ChEBI" id="CHEBI:29105"/>
        <label>1</label>
        <note>catalytic</note>
    </ligand>
</feature>
<comment type="similarity">
    <text evidence="8">Belongs to the RNase Z family.</text>
</comment>
<feature type="binding site" evidence="8">
    <location>
        <position position="62"/>
    </location>
    <ligand>
        <name>Zn(2+)</name>
        <dbReference type="ChEBI" id="CHEBI:29105"/>
        <label>1</label>
        <note>catalytic</note>
    </ligand>
</feature>
<evidence type="ECO:0000256" key="1">
    <source>
        <dbReference type="ARBA" id="ARBA00011738"/>
    </source>
</evidence>
<evidence type="ECO:0000313" key="11">
    <source>
        <dbReference type="Proteomes" id="UP000810292"/>
    </source>
</evidence>
<feature type="binding site" evidence="8">
    <location>
        <position position="66"/>
    </location>
    <ligand>
        <name>Zn(2+)</name>
        <dbReference type="ChEBI" id="CHEBI:29105"/>
        <label>2</label>
        <note>catalytic</note>
    </ligand>
</feature>
<dbReference type="PANTHER" id="PTHR46018:SF2">
    <property type="entry name" value="ZINC PHOSPHODIESTERASE ELAC PROTEIN 1"/>
    <property type="match status" value="1"/>
</dbReference>
<proteinExistence type="inferred from homology"/>
<evidence type="ECO:0000256" key="5">
    <source>
        <dbReference type="ARBA" id="ARBA00022759"/>
    </source>
</evidence>
<dbReference type="NCBIfam" id="TIGR02651">
    <property type="entry name" value="RNase_Z"/>
    <property type="match status" value="1"/>
</dbReference>